<accession>A0A2I2G7J5</accession>
<evidence type="ECO:0000313" key="3">
    <source>
        <dbReference type="EMBL" id="PLB48856.1"/>
    </source>
</evidence>
<feature type="region of interest" description="Disordered" evidence="1">
    <location>
        <begin position="1"/>
        <end position="65"/>
    </location>
</feature>
<feature type="compositionally biased region" description="Basic and acidic residues" evidence="1">
    <location>
        <begin position="1"/>
        <end position="12"/>
    </location>
</feature>
<gene>
    <name evidence="3" type="ORF">P170DRAFT_436528</name>
</gene>
<protein>
    <submittedName>
        <fullName evidence="3">Uncharacterized protein</fullName>
    </submittedName>
</protein>
<comment type="caution">
    <text evidence="3">The sequence shown here is derived from an EMBL/GenBank/DDBJ whole genome shotgun (WGS) entry which is preliminary data.</text>
</comment>
<sequence>MSPTQDCRHTDPAESMTKPPSRPGQSSGCHCKRRAPSGSQEPQDRQPAVGLDAPSQICSGFPTQPYPQRAGSRLVPVARQSLTCRPTFWVQLKLSRAMVKDSAATGLAGNVTFFFSGFLLSLWLKAGITL</sequence>
<organism evidence="3 4">
    <name type="scientific">Aspergillus steynii IBT 23096</name>
    <dbReference type="NCBI Taxonomy" id="1392250"/>
    <lineage>
        <taxon>Eukaryota</taxon>
        <taxon>Fungi</taxon>
        <taxon>Dikarya</taxon>
        <taxon>Ascomycota</taxon>
        <taxon>Pezizomycotina</taxon>
        <taxon>Eurotiomycetes</taxon>
        <taxon>Eurotiomycetidae</taxon>
        <taxon>Eurotiales</taxon>
        <taxon>Aspergillaceae</taxon>
        <taxon>Aspergillus</taxon>
        <taxon>Aspergillus subgen. Circumdati</taxon>
    </lineage>
</organism>
<dbReference type="Proteomes" id="UP000234275">
    <property type="component" value="Unassembled WGS sequence"/>
</dbReference>
<dbReference type="AlphaFoldDB" id="A0A2I2G7J5"/>
<proteinExistence type="predicted"/>
<keyword evidence="2" id="KW-0812">Transmembrane</keyword>
<dbReference type="GeneID" id="36556873"/>
<dbReference type="RefSeq" id="XP_024704158.1">
    <property type="nucleotide sequence ID" value="XM_024849174.1"/>
</dbReference>
<evidence type="ECO:0000256" key="2">
    <source>
        <dbReference type="SAM" id="Phobius"/>
    </source>
</evidence>
<reference evidence="3 4" key="1">
    <citation type="submission" date="2016-12" db="EMBL/GenBank/DDBJ databases">
        <title>The genomes of Aspergillus section Nigri reveals drivers in fungal speciation.</title>
        <authorList>
            <consortium name="DOE Joint Genome Institute"/>
            <person name="Vesth T.C."/>
            <person name="Nybo J."/>
            <person name="Theobald S."/>
            <person name="Brandl J."/>
            <person name="Frisvad J.C."/>
            <person name="Nielsen K.F."/>
            <person name="Lyhne E.K."/>
            <person name="Kogle M.E."/>
            <person name="Kuo A."/>
            <person name="Riley R."/>
            <person name="Clum A."/>
            <person name="Nolan M."/>
            <person name="Lipzen A."/>
            <person name="Salamov A."/>
            <person name="Henrissat B."/>
            <person name="Wiebenga A."/>
            <person name="De Vries R.P."/>
            <person name="Grigoriev I.V."/>
            <person name="Mortensen U.H."/>
            <person name="Andersen M.R."/>
            <person name="Baker S.E."/>
        </authorList>
    </citation>
    <scope>NUCLEOTIDE SEQUENCE [LARGE SCALE GENOMIC DNA]</scope>
    <source>
        <strain evidence="3 4">IBT 23096</strain>
    </source>
</reference>
<dbReference type="EMBL" id="MSFO01000004">
    <property type="protein sequence ID" value="PLB48856.1"/>
    <property type="molecule type" value="Genomic_DNA"/>
</dbReference>
<name>A0A2I2G7J5_9EURO</name>
<keyword evidence="4" id="KW-1185">Reference proteome</keyword>
<evidence type="ECO:0000313" key="4">
    <source>
        <dbReference type="Proteomes" id="UP000234275"/>
    </source>
</evidence>
<evidence type="ECO:0000256" key="1">
    <source>
        <dbReference type="SAM" id="MobiDB-lite"/>
    </source>
</evidence>
<dbReference type="VEuPathDB" id="FungiDB:P170DRAFT_436528"/>
<keyword evidence="2" id="KW-1133">Transmembrane helix</keyword>
<feature type="transmembrane region" description="Helical" evidence="2">
    <location>
        <begin position="103"/>
        <end position="124"/>
    </location>
</feature>
<keyword evidence="2" id="KW-0472">Membrane</keyword>